<keyword evidence="11" id="KW-1185">Reference proteome</keyword>
<dbReference type="EMBL" id="CAJNDS010002749">
    <property type="protein sequence ID" value="CAE7583898.1"/>
    <property type="molecule type" value="Genomic_DNA"/>
</dbReference>
<feature type="transmembrane region" description="Helical" evidence="8">
    <location>
        <begin position="456"/>
        <end position="477"/>
    </location>
</feature>
<dbReference type="Pfam" id="PF00005">
    <property type="entry name" value="ABC_tran"/>
    <property type="match status" value="1"/>
</dbReference>
<dbReference type="InterPro" id="IPR017871">
    <property type="entry name" value="ABC_transporter-like_CS"/>
</dbReference>
<accession>A0A812USY4</accession>
<organism evidence="10 11">
    <name type="scientific">Symbiodinium natans</name>
    <dbReference type="NCBI Taxonomy" id="878477"/>
    <lineage>
        <taxon>Eukaryota</taxon>
        <taxon>Sar</taxon>
        <taxon>Alveolata</taxon>
        <taxon>Dinophyceae</taxon>
        <taxon>Suessiales</taxon>
        <taxon>Symbiodiniaceae</taxon>
        <taxon>Symbiodinium</taxon>
    </lineage>
</organism>
<comment type="subcellular location">
    <subcellularLocation>
        <location evidence="1">Membrane</location>
        <topology evidence="1">Multi-pass membrane protein</topology>
    </subcellularLocation>
</comment>
<dbReference type="Gene3D" id="3.40.50.300">
    <property type="entry name" value="P-loop containing nucleotide triphosphate hydrolases"/>
    <property type="match status" value="1"/>
</dbReference>
<dbReference type="PANTHER" id="PTHR48041:SF139">
    <property type="entry name" value="PROTEIN SCARLET"/>
    <property type="match status" value="1"/>
</dbReference>
<dbReference type="GO" id="GO:0005524">
    <property type="term" value="F:ATP binding"/>
    <property type="evidence" value="ECO:0007669"/>
    <property type="project" value="UniProtKB-KW"/>
</dbReference>
<keyword evidence="7 8" id="KW-0472">Membrane</keyword>
<feature type="transmembrane region" description="Helical" evidence="8">
    <location>
        <begin position="393"/>
        <end position="413"/>
    </location>
</feature>
<keyword evidence="4" id="KW-0547">Nucleotide-binding</keyword>
<keyword evidence="6 8" id="KW-1133">Transmembrane helix</keyword>
<feature type="domain" description="ABC transporter" evidence="9">
    <location>
        <begin position="2"/>
        <end position="238"/>
    </location>
</feature>
<dbReference type="Pfam" id="PF19055">
    <property type="entry name" value="ABC2_membrane_7"/>
    <property type="match status" value="1"/>
</dbReference>
<feature type="transmembrane region" description="Helical" evidence="8">
    <location>
        <begin position="315"/>
        <end position="337"/>
    </location>
</feature>
<evidence type="ECO:0000256" key="6">
    <source>
        <dbReference type="ARBA" id="ARBA00022989"/>
    </source>
</evidence>
<dbReference type="AlphaFoldDB" id="A0A812USY4"/>
<reference evidence="10" key="1">
    <citation type="submission" date="2021-02" db="EMBL/GenBank/DDBJ databases">
        <authorList>
            <person name="Dougan E. K."/>
            <person name="Rhodes N."/>
            <person name="Thang M."/>
            <person name="Chan C."/>
        </authorList>
    </citation>
    <scope>NUCLEOTIDE SEQUENCE</scope>
</reference>
<dbReference type="InterPro" id="IPR027417">
    <property type="entry name" value="P-loop_NTPase"/>
</dbReference>
<evidence type="ECO:0000256" key="2">
    <source>
        <dbReference type="ARBA" id="ARBA00022448"/>
    </source>
</evidence>
<evidence type="ECO:0000256" key="1">
    <source>
        <dbReference type="ARBA" id="ARBA00004141"/>
    </source>
</evidence>
<dbReference type="InterPro" id="IPR013525">
    <property type="entry name" value="ABC2_TM"/>
</dbReference>
<dbReference type="Pfam" id="PF01061">
    <property type="entry name" value="ABC2_membrane"/>
    <property type="match status" value="1"/>
</dbReference>
<feature type="transmembrane region" description="Helical" evidence="8">
    <location>
        <begin position="349"/>
        <end position="372"/>
    </location>
</feature>
<dbReference type="GO" id="GO:0016020">
    <property type="term" value="C:membrane"/>
    <property type="evidence" value="ECO:0007669"/>
    <property type="project" value="UniProtKB-SubCell"/>
</dbReference>
<dbReference type="SUPFAM" id="SSF52540">
    <property type="entry name" value="P-loop containing nucleoside triphosphate hydrolases"/>
    <property type="match status" value="1"/>
</dbReference>
<dbReference type="OrthoDB" id="184675at2759"/>
<evidence type="ECO:0000256" key="4">
    <source>
        <dbReference type="ARBA" id="ARBA00022741"/>
    </source>
</evidence>
<dbReference type="PANTHER" id="PTHR48041">
    <property type="entry name" value="ABC TRANSPORTER G FAMILY MEMBER 28"/>
    <property type="match status" value="1"/>
</dbReference>
<evidence type="ECO:0000259" key="9">
    <source>
        <dbReference type="PROSITE" id="PS50893"/>
    </source>
</evidence>
<keyword evidence="5" id="KW-0067">ATP-binding</keyword>
<dbReference type="InterPro" id="IPR003439">
    <property type="entry name" value="ABC_transporter-like_ATP-bd"/>
</dbReference>
<protein>
    <submittedName>
        <fullName evidence="10">AbcG22 protein</fullName>
    </submittedName>
</protein>
<dbReference type="PROSITE" id="PS00211">
    <property type="entry name" value="ABC_TRANSPORTER_1"/>
    <property type="match status" value="1"/>
</dbReference>
<dbReference type="PROSITE" id="PS50893">
    <property type="entry name" value="ABC_TRANSPORTER_2"/>
    <property type="match status" value="1"/>
</dbReference>
<dbReference type="Proteomes" id="UP000604046">
    <property type="component" value="Unassembled WGS sequence"/>
</dbReference>
<proteinExistence type="predicted"/>
<keyword evidence="3 8" id="KW-0812">Transmembrane</keyword>
<dbReference type="GO" id="GO:0140359">
    <property type="term" value="F:ABC-type transporter activity"/>
    <property type="evidence" value="ECO:0007669"/>
    <property type="project" value="InterPro"/>
</dbReference>
<dbReference type="InterPro" id="IPR050352">
    <property type="entry name" value="ABCG_transporters"/>
</dbReference>
<sequence length="494" mass="53698">MCMTTCLQHAVANPVAYQFMEVTDVLAIIGGSGAGKTTLLDSVALEPRPGRRAGQVLLNGQELDATLFRSSCAYVAQSDACAPSLTVRETLQFAASLYQGRATRAERAKGVQHLLEECGLDACHDVKVGDDLVIRGVSGGQRRRVSLAVELLKRPSVLVLDEPTSGLDSKAAEAIVELLTGIALANNLAALCTIHQPSSYVFQQFDRLLVLAKGRVCYFGKADAALQHFQDIGFPSPSGVNPAEFMIRITNADFAEEGQVARICDAWDAACREAQPSLSGVLTSGPPQAAPRASARKQVGKLFLRAVRSNLRNPIAFAGRAALTALLVSFVCVAYLGARKRNQENVLNYLWAVMWVQQLPAFLCIGAVPNFAREHRCFRKEVKNGLYHPLSHLLADMLVNVPIWFLLAAAAILPSNLILDTPLIHSPELWLLLAAYIGFNDTFAQLCGSLGTGSPLGIMVFLMQTILNMIFNGTLLAHQSEVPWMLRWLFYARP</sequence>
<evidence type="ECO:0000256" key="3">
    <source>
        <dbReference type="ARBA" id="ARBA00022692"/>
    </source>
</evidence>
<gene>
    <name evidence="10" type="primary">abcG22</name>
    <name evidence="10" type="ORF">SNAT2548_LOCUS33303</name>
</gene>
<dbReference type="SMART" id="SM00382">
    <property type="entry name" value="AAA"/>
    <property type="match status" value="1"/>
</dbReference>
<dbReference type="InterPro" id="IPR043926">
    <property type="entry name" value="ABCG_dom"/>
</dbReference>
<evidence type="ECO:0000256" key="8">
    <source>
        <dbReference type="SAM" id="Phobius"/>
    </source>
</evidence>
<dbReference type="InterPro" id="IPR003593">
    <property type="entry name" value="AAA+_ATPase"/>
</dbReference>
<dbReference type="GO" id="GO:0016887">
    <property type="term" value="F:ATP hydrolysis activity"/>
    <property type="evidence" value="ECO:0007669"/>
    <property type="project" value="InterPro"/>
</dbReference>
<evidence type="ECO:0000313" key="11">
    <source>
        <dbReference type="Proteomes" id="UP000604046"/>
    </source>
</evidence>
<evidence type="ECO:0000313" key="10">
    <source>
        <dbReference type="EMBL" id="CAE7583898.1"/>
    </source>
</evidence>
<keyword evidence="2" id="KW-0813">Transport</keyword>
<comment type="caution">
    <text evidence="10">The sequence shown here is derived from an EMBL/GenBank/DDBJ whole genome shotgun (WGS) entry which is preliminary data.</text>
</comment>
<name>A0A812USY4_9DINO</name>
<evidence type="ECO:0000256" key="7">
    <source>
        <dbReference type="ARBA" id="ARBA00023136"/>
    </source>
</evidence>
<evidence type="ECO:0000256" key="5">
    <source>
        <dbReference type="ARBA" id="ARBA00022840"/>
    </source>
</evidence>